<evidence type="ECO:0000256" key="5">
    <source>
        <dbReference type="PROSITE-ProRule" id="PRU00110"/>
    </source>
</evidence>
<evidence type="ECO:0000256" key="7">
    <source>
        <dbReference type="SAM" id="Coils"/>
    </source>
</evidence>
<keyword evidence="9" id="KW-0472">Membrane</keyword>
<dbReference type="Gene3D" id="3.40.50.2300">
    <property type="match status" value="1"/>
</dbReference>
<feature type="transmembrane region" description="Helical" evidence="9">
    <location>
        <begin position="210"/>
        <end position="229"/>
    </location>
</feature>
<evidence type="ECO:0000256" key="1">
    <source>
        <dbReference type="ARBA" id="ARBA00000085"/>
    </source>
</evidence>
<feature type="compositionally biased region" description="Low complexity" evidence="8">
    <location>
        <begin position="634"/>
        <end position="650"/>
    </location>
</feature>
<protein>
    <recommendedName>
        <fullName evidence="2">histidine kinase</fullName>
        <ecNumber evidence="2">2.7.13.3</ecNumber>
    </recommendedName>
</protein>
<accession>A0ABU5IEV7</accession>
<feature type="region of interest" description="Disordered" evidence="8">
    <location>
        <begin position="634"/>
        <end position="658"/>
    </location>
</feature>
<evidence type="ECO:0000256" key="6">
    <source>
        <dbReference type="PROSITE-ProRule" id="PRU00169"/>
    </source>
</evidence>
<feature type="transmembrane region" description="Helical" evidence="9">
    <location>
        <begin position="179"/>
        <end position="198"/>
    </location>
</feature>
<evidence type="ECO:0000256" key="3">
    <source>
        <dbReference type="ARBA" id="ARBA00022553"/>
    </source>
</evidence>
<proteinExistence type="predicted"/>
<comment type="catalytic activity">
    <reaction evidence="1">
        <text>ATP + protein L-histidine = ADP + protein N-phospho-L-histidine.</text>
        <dbReference type="EC" id="2.7.13.3"/>
    </reaction>
</comment>
<evidence type="ECO:0000313" key="14">
    <source>
        <dbReference type="Proteomes" id="UP001293718"/>
    </source>
</evidence>
<feature type="transmembrane region" description="Helical" evidence="9">
    <location>
        <begin position="273"/>
        <end position="291"/>
    </location>
</feature>
<feature type="domain" description="Response regulatory" evidence="11">
    <location>
        <begin position="664"/>
        <end position="783"/>
    </location>
</feature>
<dbReference type="PANTHER" id="PTHR43547">
    <property type="entry name" value="TWO-COMPONENT HISTIDINE KINASE"/>
    <property type="match status" value="1"/>
</dbReference>
<evidence type="ECO:0000313" key="13">
    <source>
        <dbReference type="EMBL" id="MDZ5457359.1"/>
    </source>
</evidence>
<evidence type="ECO:0000256" key="8">
    <source>
        <dbReference type="SAM" id="MobiDB-lite"/>
    </source>
</evidence>
<keyword evidence="9" id="KW-1133">Transmembrane helix</keyword>
<dbReference type="RefSeq" id="WP_322465679.1">
    <property type="nucleotide sequence ID" value="NZ_JAXOJX010000017.1"/>
</dbReference>
<dbReference type="InterPro" id="IPR036097">
    <property type="entry name" value="HisK_dim/P_sf"/>
</dbReference>
<dbReference type="InterPro" id="IPR036890">
    <property type="entry name" value="HATPase_C_sf"/>
</dbReference>
<dbReference type="CDD" id="cd17546">
    <property type="entry name" value="REC_hyHK_CKI1_RcsC-like"/>
    <property type="match status" value="1"/>
</dbReference>
<dbReference type="PROSITE" id="PS51257">
    <property type="entry name" value="PROKAR_LIPOPROTEIN"/>
    <property type="match status" value="1"/>
</dbReference>
<dbReference type="InterPro" id="IPR011006">
    <property type="entry name" value="CheY-like_superfamily"/>
</dbReference>
<keyword evidence="3 6" id="KW-0597">Phosphoprotein</keyword>
<sequence length="902" mass="98277">MTRGEGTCAAARLLRWLWLLGALLACGVAGAAPSPLVRLKVELLALDASVREVDAARQAPALSADAVQLTLPFRDHGSWLRITPSMLPVRSVLIVEGNVSGPLTLVLPYGARETRTKLRPAPDMPVAAYAQVFELPDVLVRGTPLLLHVSHQHRAIVRVKLMDAEAWRAEERLRLVSNAVFYTAVLTFAVIAACYWAVLRERMLGHYTLYQLTLLLFTACNAGYVYAWPGGALWARLGMHGQWLLATLAMVFSLGFTRGFLSLPQQAPRLSRLYARLRAAALAGAALLLLSPVHLDYAGVVLSVAILVNYLLLLGTGVCMTLRGNRYAVYYIVSWAPLTVSVALRALQGMGVRLPFEGEFLYALSLVWQALVLTIGMADQVLAARRERDAARQAAAQAAQLELQNTYLKENMRLREEVERMSRHDLKTPLASIVALPRLVREAGALNADQAELLALVERAGYRVLTMVNLSLDLLKMEQGSYRFEPAAVDLELLLHKVVADLGALTAARRVSVCVRQRSGPEAAPMLALAEETLCYSILANLLKNAIEAAPQDSVVTIRLVPGDPLWVHIHNLGAVPAAVRGRFFEKYATAGKSDGSGFGTYSARLMARIQEGELAMRTDEAEGTTLSLRLRSAAGHGAAPARPADAPPQDTDRADEAELPRLNVLIVDDDEHNLLVMRRSLPSPPLTLRTATTGCAALQAHEAQPADVIFMDLEMPLMSGVEAVQALRAREKETRCRPTLVVALTSHEDEATRSRCLQAGFDLYLSKPVGRQELHRALRGAGGVPGGPPAASPVLPQPLPDPQAALELDPDLRDTLPSFLHSRRQALDEMAQALREGDGASLRSIAHRLAGSFALHGFRWAAHCCQQIEHADTDPPALQAQLEALRRHLETVRITFGEMQA</sequence>
<dbReference type="PROSITE" id="PS50110">
    <property type="entry name" value="RESPONSE_REGULATORY"/>
    <property type="match status" value="1"/>
</dbReference>
<feature type="domain" description="HPt" evidence="12">
    <location>
        <begin position="809"/>
        <end position="902"/>
    </location>
</feature>
<dbReference type="PROSITE" id="PS50109">
    <property type="entry name" value="HIS_KIN"/>
    <property type="match status" value="1"/>
</dbReference>
<dbReference type="InterPro" id="IPR001789">
    <property type="entry name" value="Sig_transdc_resp-reg_receiver"/>
</dbReference>
<dbReference type="SUPFAM" id="SSF47384">
    <property type="entry name" value="Homodimeric domain of signal transducing histidine kinase"/>
    <property type="match status" value="1"/>
</dbReference>
<dbReference type="PANTHER" id="PTHR43547:SF2">
    <property type="entry name" value="HYBRID SIGNAL TRANSDUCTION HISTIDINE KINASE C"/>
    <property type="match status" value="1"/>
</dbReference>
<keyword evidence="4" id="KW-0902">Two-component regulatory system</keyword>
<keyword evidence="7" id="KW-0175">Coiled coil</keyword>
<dbReference type="Pfam" id="PF00512">
    <property type="entry name" value="HisKA"/>
    <property type="match status" value="1"/>
</dbReference>
<dbReference type="Gene3D" id="3.30.565.10">
    <property type="entry name" value="Histidine kinase-like ATPase, C-terminal domain"/>
    <property type="match status" value="1"/>
</dbReference>
<dbReference type="Pfam" id="PF01627">
    <property type="entry name" value="Hpt"/>
    <property type="match status" value="1"/>
</dbReference>
<evidence type="ECO:0000256" key="4">
    <source>
        <dbReference type="ARBA" id="ARBA00023012"/>
    </source>
</evidence>
<dbReference type="EC" id="2.7.13.3" evidence="2"/>
<feature type="domain" description="Histidine kinase" evidence="10">
    <location>
        <begin position="421"/>
        <end position="635"/>
    </location>
</feature>
<evidence type="ECO:0000256" key="2">
    <source>
        <dbReference type="ARBA" id="ARBA00012438"/>
    </source>
</evidence>
<dbReference type="EMBL" id="JAXOJX010000017">
    <property type="protein sequence ID" value="MDZ5457359.1"/>
    <property type="molecule type" value="Genomic_DNA"/>
</dbReference>
<feature type="modified residue" description="4-aspartylphosphate" evidence="6">
    <location>
        <position position="713"/>
    </location>
</feature>
<dbReference type="Proteomes" id="UP001293718">
    <property type="component" value="Unassembled WGS sequence"/>
</dbReference>
<dbReference type="SUPFAM" id="SSF47226">
    <property type="entry name" value="Histidine-containing phosphotransfer domain, HPT domain"/>
    <property type="match status" value="1"/>
</dbReference>
<dbReference type="SMART" id="SM00388">
    <property type="entry name" value="HisKA"/>
    <property type="match status" value="1"/>
</dbReference>
<dbReference type="InterPro" id="IPR011623">
    <property type="entry name" value="7TMR_DISM_rcpt_extracell_dom1"/>
</dbReference>
<dbReference type="InterPro" id="IPR008207">
    <property type="entry name" value="Sig_transdc_His_kin_Hpt_dom"/>
</dbReference>
<dbReference type="InterPro" id="IPR005467">
    <property type="entry name" value="His_kinase_dom"/>
</dbReference>
<dbReference type="Pfam" id="PF02518">
    <property type="entry name" value="HATPase_c"/>
    <property type="match status" value="1"/>
</dbReference>
<name>A0ABU5IEV7_9BURK</name>
<dbReference type="CDD" id="cd00082">
    <property type="entry name" value="HisKA"/>
    <property type="match status" value="1"/>
</dbReference>
<dbReference type="SMART" id="SM00448">
    <property type="entry name" value="REC"/>
    <property type="match status" value="1"/>
</dbReference>
<feature type="coiled-coil region" evidence="7">
    <location>
        <begin position="384"/>
        <end position="411"/>
    </location>
</feature>
<evidence type="ECO:0000256" key="9">
    <source>
        <dbReference type="SAM" id="Phobius"/>
    </source>
</evidence>
<dbReference type="InterPro" id="IPR003594">
    <property type="entry name" value="HATPase_dom"/>
</dbReference>
<keyword evidence="9" id="KW-0812">Transmembrane</keyword>
<feature type="transmembrane region" description="Helical" evidence="9">
    <location>
        <begin position="328"/>
        <end position="348"/>
    </location>
</feature>
<feature type="transmembrane region" description="Helical" evidence="9">
    <location>
        <begin position="241"/>
        <end position="261"/>
    </location>
</feature>
<dbReference type="Gene3D" id="1.10.287.130">
    <property type="match status" value="1"/>
</dbReference>
<dbReference type="SUPFAM" id="SSF55874">
    <property type="entry name" value="ATPase domain of HSP90 chaperone/DNA topoisomerase II/histidine kinase"/>
    <property type="match status" value="1"/>
</dbReference>
<dbReference type="InterPro" id="IPR036641">
    <property type="entry name" value="HPT_dom_sf"/>
</dbReference>
<dbReference type="Pfam" id="PF07695">
    <property type="entry name" value="7TMR-DISM_7TM"/>
    <property type="match status" value="1"/>
</dbReference>
<keyword evidence="14" id="KW-1185">Reference proteome</keyword>
<organism evidence="13 14">
    <name type="scientific">Azohydromonas lata</name>
    <dbReference type="NCBI Taxonomy" id="45677"/>
    <lineage>
        <taxon>Bacteria</taxon>
        <taxon>Pseudomonadati</taxon>
        <taxon>Pseudomonadota</taxon>
        <taxon>Betaproteobacteria</taxon>
        <taxon>Burkholderiales</taxon>
        <taxon>Sphaerotilaceae</taxon>
        <taxon>Azohydromonas</taxon>
    </lineage>
</organism>
<dbReference type="InterPro" id="IPR003661">
    <property type="entry name" value="HisK_dim/P_dom"/>
</dbReference>
<dbReference type="SUPFAM" id="SSF52172">
    <property type="entry name" value="CheY-like"/>
    <property type="match status" value="1"/>
</dbReference>
<dbReference type="Gene3D" id="1.20.120.160">
    <property type="entry name" value="HPT domain"/>
    <property type="match status" value="1"/>
</dbReference>
<feature type="modified residue" description="Phosphohistidine" evidence="5">
    <location>
        <position position="848"/>
    </location>
</feature>
<gene>
    <name evidence="13" type="ORF">SM757_12335</name>
</gene>
<reference evidence="13 14" key="1">
    <citation type="submission" date="2023-11" db="EMBL/GenBank/DDBJ databases">
        <title>Draft genome of Azohydromonas lata strain H1 (DSM1123), a polyhydroxyalkanoate producer.</title>
        <authorList>
            <person name="Traversa D."/>
            <person name="D'Addabbo P."/>
            <person name="Pazzani C."/>
            <person name="Manzari C."/>
            <person name="Chiara M."/>
            <person name="Scrascia M."/>
        </authorList>
    </citation>
    <scope>NUCLEOTIDE SEQUENCE [LARGE SCALE GENOMIC DNA]</scope>
    <source>
        <strain evidence="13 14">H1</strain>
    </source>
</reference>
<dbReference type="PROSITE" id="PS50894">
    <property type="entry name" value="HPT"/>
    <property type="match status" value="1"/>
</dbReference>
<evidence type="ECO:0000259" key="10">
    <source>
        <dbReference type="PROSITE" id="PS50109"/>
    </source>
</evidence>
<feature type="transmembrane region" description="Helical" evidence="9">
    <location>
        <begin position="297"/>
        <end position="316"/>
    </location>
</feature>
<comment type="caution">
    <text evidence="13">The sequence shown here is derived from an EMBL/GenBank/DDBJ whole genome shotgun (WGS) entry which is preliminary data.</text>
</comment>
<dbReference type="Pfam" id="PF00072">
    <property type="entry name" value="Response_reg"/>
    <property type="match status" value="1"/>
</dbReference>
<evidence type="ECO:0000259" key="12">
    <source>
        <dbReference type="PROSITE" id="PS50894"/>
    </source>
</evidence>
<evidence type="ECO:0000259" key="11">
    <source>
        <dbReference type="PROSITE" id="PS50110"/>
    </source>
</evidence>
<dbReference type="SMART" id="SM00387">
    <property type="entry name" value="HATPase_c"/>
    <property type="match status" value="1"/>
</dbReference>